<dbReference type="AlphaFoldDB" id="A0A2R6NHH8"/>
<protein>
    <submittedName>
        <fullName evidence="2">Uncharacterized protein</fullName>
    </submittedName>
</protein>
<dbReference type="Proteomes" id="UP000186601">
    <property type="component" value="Unassembled WGS sequence"/>
</dbReference>
<reference evidence="2 3" key="1">
    <citation type="submission" date="2018-02" db="EMBL/GenBank/DDBJ databases">
        <title>Genome sequence of the basidiomycete white-rot fungus Phlebia centrifuga.</title>
        <authorList>
            <person name="Granchi Z."/>
            <person name="Peng M."/>
            <person name="de Vries R.P."/>
            <person name="Hilden K."/>
            <person name="Makela M.R."/>
            <person name="Grigoriev I."/>
            <person name="Riley R."/>
        </authorList>
    </citation>
    <scope>NUCLEOTIDE SEQUENCE [LARGE SCALE GENOMIC DNA]</scope>
    <source>
        <strain evidence="2 3">FBCC195</strain>
    </source>
</reference>
<name>A0A2R6NHH8_9APHY</name>
<keyword evidence="1" id="KW-0472">Membrane</keyword>
<dbReference type="EMBL" id="MLYV02001242">
    <property type="protein sequence ID" value="PSR71847.1"/>
    <property type="molecule type" value="Genomic_DNA"/>
</dbReference>
<evidence type="ECO:0000313" key="3">
    <source>
        <dbReference type="Proteomes" id="UP000186601"/>
    </source>
</evidence>
<keyword evidence="1" id="KW-1133">Transmembrane helix</keyword>
<accession>A0A2R6NHH8</accession>
<comment type="caution">
    <text evidence="2">The sequence shown here is derived from an EMBL/GenBank/DDBJ whole genome shotgun (WGS) entry which is preliminary data.</text>
</comment>
<evidence type="ECO:0000256" key="1">
    <source>
        <dbReference type="SAM" id="Phobius"/>
    </source>
</evidence>
<dbReference type="STRING" id="98765.A0A2R6NHH8"/>
<feature type="transmembrane region" description="Helical" evidence="1">
    <location>
        <begin position="12"/>
        <end position="29"/>
    </location>
</feature>
<sequence>MSGNVAGRTKQVIATSLVFVAWAVGNAIGPQALRIRLMRLNAIKRRAQGLAVSEGEEANEAISHKHAFDDLTDKENPDS</sequence>
<keyword evidence="3" id="KW-1185">Reference proteome</keyword>
<proteinExistence type="predicted"/>
<gene>
    <name evidence="2" type="ORF">PHLCEN_2v12348</name>
</gene>
<keyword evidence="1" id="KW-0812">Transmembrane</keyword>
<dbReference type="OrthoDB" id="3196462at2759"/>
<evidence type="ECO:0000313" key="2">
    <source>
        <dbReference type="EMBL" id="PSR71847.1"/>
    </source>
</evidence>
<organism evidence="2 3">
    <name type="scientific">Hermanssonia centrifuga</name>
    <dbReference type="NCBI Taxonomy" id="98765"/>
    <lineage>
        <taxon>Eukaryota</taxon>
        <taxon>Fungi</taxon>
        <taxon>Dikarya</taxon>
        <taxon>Basidiomycota</taxon>
        <taxon>Agaricomycotina</taxon>
        <taxon>Agaricomycetes</taxon>
        <taxon>Polyporales</taxon>
        <taxon>Meruliaceae</taxon>
        <taxon>Hermanssonia</taxon>
    </lineage>
</organism>